<dbReference type="AlphaFoldDB" id="A0A934REE3"/>
<evidence type="ECO:0000256" key="4">
    <source>
        <dbReference type="ARBA" id="ARBA00022729"/>
    </source>
</evidence>
<dbReference type="Proteomes" id="UP000658278">
    <property type="component" value="Unassembled WGS sequence"/>
</dbReference>
<dbReference type="InterPro" id="IPR017850">
    <property type="entry name" value="Alkaline_phosphatase_core_sf"/>
</dbReference>
<dbReference type="EMBL" id="JAENII010000023">
    <property type="protein sequence ID" value="MBK1828985.1"/>
    <property type="molecule type" value="Genomic_DNA"/>
</dbReference>
<sequence>MNPNHSRTEQRSTKFPRTGARILRFGGLLLALCPCSGAAADPRPNVLMIAVDDMNDWIGCLGATPSAITPNIDRLAERGFNFTNAHTAGIFCAPSRAAIFSGQYASSTGCYRTAHYFVNRPELRPLQVSLQEGGYATFGGGKLFHHPEGHVDVRGWTEFFLRKPDQYRRAWSLDNWSEELPFPDPFPASIYNRTYNKGKDLGGGLFLEWGAVPDDREEDLADTIRANWAVSKLGEKHDQPFFLAVGFYTPHFPNYCPDKYFKLYEGRKIPLPPIKDDDLDDLPETIRRQKSNRRKAHHDRLVAIDAVDDAILGYLACMSYADALVGRILDALEKSPYAENTIVVFWSDHGYHHGEKGDWGKHTLWERTSNVPFIWAGPGIAKGAVSDVTVSLIDMYPTLFDLCGLPATPQKLEGKSLAETLKAPTSAADRDVFLPYMDPGGYAVINRDWRYIYYPNGGEELYDRRKDPNEWNNLLFQRPGVHQELIRKLKRAAPETFAPHERKLNRRKELIIEGTGFRWEPSATPPDEKRDSPRRPGKPRGS</sequence>
<dbReference type="GO" id="GO:0004423">
    <property type="term" value="F:iduronate-2-sulfatase activity"/>
    <property type="evidence" value="ECO:0007669"/>
    <property type="project" value="InterPro"/>
</dbReference>
<keyword evidence="6" id="KW-0106">Calcium</keyword>
<evidence type="ECO:0000256" key="2">
    <source>
        <dbReference type="ARBA" id="ARBA00008779"/>
    </source>
</evidence>
<accession>A0A934REE3</accession>
<protein>
    <submittedName>
        <fullName evidence="10">Sulfatase</fullName>
    </submittedName>
</protein>
<dbReference type="PANTHER" id="PTHR45953:SF1">
    <property type="entry name" value="IDURONATE 2-SULFATASE"/>
    <property type="match status" value="1"/>
</dbReference>
<name>A0A934REE3_9BACT</name>
<dbReference type="Pfam" id="PF00884">
    <property type="entry name" value="Sulfatase"/>
    <property type="match status" value="1"/>
</dbReference>
<dbReference type="Gene3D" id="3.40.720.10">
    <property type="entry name" value="Alkaline Phosphatase, subunit A"/>
    <property type="match status" value="1"/>
</dbReference>
<comment type="cofactor">
    <cofactor evidence="1">
        <name>Ca(2+)</name>
        <dbReference type="ChEBI" id="CHEBI:29108"/>
    </cofactor>
</comment>
<keyword evidence="11" id="KW-1185">Reference proteome</keyword>
<dbReference type="GO" id="GO:0005737">
    <property type="term" value="C:cytoplasm"/>
    <property type="evidence" value="ECO:0007669"/>
    <property type="project" value="TreeGrafter"/>
</dbReference>
<evidence type="ECO:0000256" key="8">
    <source>
        <dbReference type="SAM" id="SignalP"/>
    </source>
</evidence>
<feature type="region of interest" description="Disordered" evidence="7">
    <location>
        <begin position="515"/>
        <end position="542"/>
    </location>
</feature>
<comment type="similarity">
    <text evidence="2">Belongs to the sulfatase family.</text>
</comment>
<dbReference type="InterPro" id="IPR000917">
    <property type="entry name" value="Sulfatase_N"/>
</dbReference>
<evidence type="ECO:0000259" key="9">
    <source>
        <dbReference type="Pfam" id="PF00884"/>
    </source>
</evidence>
<dbReference type="InterPro" id="IPR035874">
    <property type="entry name" value="IDS"/>
</dbReference>
<evidence type="ECO:0000256" key="6">
    <source>
        <dbReference type="ARBA" id="ARBA00022837"/>
    </source>
</evidence>
<keyword evidence="3" id="KW-0479">Metal-binding</keyword>
<proteinExistence type="inferred from homology"/>
<evidence type="ECO:0000256" key="3">
    <source>
        <dbReference type="ARBA" id="ARBA00022723"/>
    </source>
</evidence>
<keyword evidence="4 8" id="KW-0732">Signal</keyword>
<feature type="domain" description="Sulfatase N-terminal" evidence="9">
    <location>
        <begin position="44"/>
        <end position="404"/>
    </location>
</feature>
<dbReference type="CDD" id="cd16030">
    <property type="entry name" value="iduronate-2-sulfatase"/>
    <property type="match status" value="1"/>
</dbReference>
<feature type="signal peptide" evidence="8">
    <location>
        <begin position="1"/>
        <end position="39"/>
    </location>
</feature>
<organism evidence="10 11">
    <name type="scientific">Haloferula rosea</name>
    <dbReference type="NCBI Taxonomy" id="490093"/>
    <lineage>
        <taxon>Bacteria</taxon>
        <taxon>Pseudomonadati</taxon>
        <taxon>Verrucomicrobiota</taxon>
        <taxon>Verrucomicrobiia</taxon>
        <taxon>Verrucomicrobiales</taxon>
        <taxon>Verrucomicrobiaceae</taxon>
        <taxon>Haloferula</taxon>
    </lineage>
</organism>
<dbReference type="SUPFAM" id="SSF53649">
    <property type="entry name" value="Alkaline phosphatase-like"/>
    <property type="match status" value="1"/>
</dbReference>
<evidence type="ECO:0000256" key="1">
    <source>
        <dbReference type="ARBA" id="ARBA00001913"/>
    </source>
</evidence>
<dbReference type="PANTHER" id="PTHR45953">
    <property type="entry name" value="IDURONATE 2-SULFATASE"/>
    <property type="match status" value="1"/>
</dbReference>
<evidence type="ECO:0000313" key="11">
    <source>
        <dbReference type="Proteomes" id="UP000658278"/>
    </source>
</evidence>
<evidence type="ECO:0000256" key="5">
    <source>
        <dbReference type="ARBA" id="ARBA00022801"/>
    </source>
</evidence>
<keyword evidence="5" id="KW-0378">Hydrolase</keyword>
<dbReference type="GO" id="GO:0046872">
    <property type="term" value="F:metal ion binding"/>
    <property type="evidence" value="ECO:0007669"/>
    <property type="project" value="UniProtKB-KW"/>
</dbReference>
<evidence type="ECO:0000256" key="7">
    <source>
        <dbReference type="SAM" id="MobiDB-lite"/>
    </source>
</evidence>
<reference evidence="10" key="1">
    <citation type="submission" date="2021-01" db="EMBL/GenBank/DDBJ databases">
        <title>Modified the classification status of verrucomicrobia.</title>
        <authorList>
            <person name="Feng X."/>
        </authorList>
    </citation>
    <scope>NUCLEOTIDE SEQUENCE</scope>
    <source>
        <strain evidence="10">KCTC 22201</strain>
    </source>
</reference>
<evidence type="ECO:0000313" key="10">
    <source>
        <dbReference type="EMBL" id="MBK1828985.1"/>
    </source>
</evidence>
<comment type="caution">
    <text evidence="10">The sequence shown here is derived from an EMBL/GenBank/DDBJ whole genome shotgun (WGS) entry which is preliminary data.</text>
</comment>
<gene>
    <name evidence="10" type="ORF">JIN81_18260</name>
</gene>
<feature type="chain" id="PRO_5037389269" evidence="8">
    <location>
        <begin position="40"/>
        <end position="542"/>
    </location>
</feature>